<comment type="caution">
    <text evidence="2">The sequence shown here is derived from an EMBL/GenBank/DDBJ whole genome shotgun (WGS) entry which is preliminary data.</text>
</comment>
<keyword evidence="3" id="KW-1185">Reference proteome</keyword>
<proteinExistence type="predicted"/>
<organism evidence="2 3">
    <name type="scientific">Riccia fluitans</name>
    <dbReference type="NCBI Taxonomy" id="41844"/>
    <lineage>
        <taxon>Eukaryota</taxon>
        <taxon>Viridiplantae</taxon>
        <taxon>Streptophyta</taxon>
        <taxon>Embryophyta</taxon>
        <taxon>Marchantiophyta</taxon>
        <taxon>Marchantiopsida</taxon>
        <taxon>Marchantiidae</taxon>
        <taxon>Marchantiales</taxon>
        <taxon>Ricciaceae</taxon>
        <taxon>Riccia</taxon>
    </lineage>
</organism>
<gene>
    <name evidence="2" type="ORF">R1flu_010182</name>
</gene>
<accession>A0ABD1Z4F3</accession>
<reference evidence="2 3" key="1">
    <citation type="submission" date="2024-09" db="EMBL/GenBank/DDBJ databases">
        <title>Chromosome-scale assembly of Riccia fluitans.</title>
        <authorList>
            <person name="Paukszto L."/>
            <person name="Sawicki J."/>
            <person name="Karawczyk K."/>
            <person name="Piernik-Szablinska J."/>
            <person name="Szczecinska M."/>
            <person name="Mazdziarz M."/>
        </authorList>
    </citation>
    <scope>NUCLEOTIDE SEQUENCE [LARGE SCALE GENOMIC DNA]</scope>
    <source>
        <strain evidence="2">Rf_01</strain>
        <tissue evidence="2">Aerial parts of the thallus</tissue>
    </source>
</reference>
<dbReference type="Proteomes" id="UP001605036">
    <property type="component" value="Unassembled WGS sequence"/>
</dbReference>
<dbReference type="AlphaFoldDB" id="A0ABD1Z4F3"/>
<evidence type="ECO:0000313" key="2">
    <source>
        <dbReference type="EMBL" id="KAL2642595.1"/>
    </source>
</evidence>
<feature type="compositionally biased region" description="Basic and acidic residues" evidence="1">
    <location>
        <begin position="198"/>
        <end position="211"/>
    </location>
</feature>
<feature type="compositionally biased region" description="Acidic residues" evidence="1">
    <location>
        <begin position="1"/>
        <end position="22"/>
    </location>
</feature>
<feature type="region of interest" description="Disordered" evidence="1">
    <location>
        <begin position="186"/>
        <end position="211"/>
    </location>
</feature>
<name>A0ABD1Z4F3_9MARC</name>
<evidence type="ECO:0000256" key="1">
    <source>
        <dbReference type="SAM" id="MobiDB-lite"/>
    </source>
</evidence>
<feature type="compositionally biased region" description="Basic and acidic residues" evidence="1">
    <location>
        <begin position="24"/>
        <end position="68"/>
    </location>
</feature>
<protein>
    <submittedName>
        <fullName evidence="2">Uncharacterized protein</fullName>
    </submittedName>
</protein>
<evidence type="ECO:0000313" key="3">
    <source>
        <dbReference type="Proteomes" id="UP001605036"/>
    </source>
</evidence>
<feature type="region of interest" description="Disordered" evidence="1">
    <location>
        <begin position="1"/>
        <end position="115"/>
    </location>
</feature>
<dbReference type="EMBL" id="JBHFFA010000002">
    <property type="protein sequence ID" value="KAL2642595.1"/>
    <property type="molecule type" value="Genomic_DNA"/>
</dbReference>
<sequence>MKAEEILIESGDDISDQAEAEIDVTPKLDLKEEHTAERDSEKMQLIDEEKSPEIDKEDLPNQESRKQEATLMPAEEVAGPSEIDWTQVNPSVGGDKVEERKPLSIPKKRKTNREKYSNDIHALLIENVLKVMKKKRADKQQEELKTLQSEDVRPKDELKWKDDRCKELETVTKEKHQQLNVLIEDVTKAKEDEEDTATEAKDTETKEEDNN</sequence>